<name>A0A2P2KEF4_RHIMU</name>
<organism evidence="1">
    <name type="scientific">Rhizophora mucronata</name>
    <name type="common">Asiatic mangrove</name>
    <dbReference type="NCBI Taxonomy" id="61149"/>
    <lineage>
        <taxon>Eukaryota</taxon>
        <taxon>Viridiplantae</taxon>
        <taxon>Streptophyta</taxon>
        <taxon>Embryophyta</taxon>
        <taxon>Tracheophyta</taxon>
        <taxon>Spermatophyta</taxon>
        <taxon>Magnoliopsida</taxon>
        <taxon>eudicotyledons</taxon>
        <taxon>Gunneridae</taxon>
        <taxon>Pentapetalae</taxon>
        <taxon>rosids</taxon>
        <taxon>fabids</taxon>
        <taxon>Malpighiales</taxon>
        <taxon>Rhizophoraceae</taxon>
        <taxon>Rhizophora</taxon>
    </lineage>
</organism>
<reference evidence="1" key="1">
    <citation type="submission" date="2018-02" db="EMBL/GenBank/DDBJ databases">
        <title>Rhizophora mucronata_Transcriptome.</title>
        <authorList>
            <person name="Meera S.P."/>
            <person name="Sreeshan A."/>
            <person name="Augustine A."/>
        </authorList>
    </citation>
    <scope>NUCLEOTIDE SEQUENCE</scope>
    <source>
        <tissue evidence="1">Leaf</tissue>
    </source>
</reference>
<proteinExistence type="predicted"/>
<dbReference type="EMBL" id="GGEC01023577">
    <property type="protein sequence ID" value="MBX04061.1"/>
    <property type="molecule type" value="Transcribed_RNA"/>
</dbReference>
<dbReference type="AlphaFoldDB" id="A0A2P2KEF4"/>
<dbReference type="GO" id="GO:0004386">
    <property type="term" value="F:helicase activity"/>
    <property type="evidence" value="ECO:0007669"/>
    <property type="project" value="UniProtKB-KW"/>
</dbReference>
<protein>
    <submittedName>
        <fullName evidence="1">DEAD-box ATP-dependent RNA helicase 39</fullName>
    </submittedName>
</protein>
<sequence length="44" mass="5152">MPHHFSVAEQEATYKPKSCQSPCENPIQHFCDLRQQGFHCFESQ</sequence>
<accession>A0A2P2KEF4</accession>
<keyword evidence="1" id="KW-0067">ATP-binding</keyword>
<keyword evidence="1" id="KW-0347">Helicase</keyword>
<keyword evidence="1" id="KW-0547">Nucleotide-binding</keyword>
<keyword evidence="1" id="KW-0378">Hydrolase</keyword>
<evidence type="ECO:0000313" key="1">
    <source>
        <dbReference type="EMBL" id="MBX04061.1"/>
    </source>
</evidence>